<gene>
    <name evidence="2" type="ORF">T440DRAFT_453414</name>
</gene>
<feature type="region of interest" description="Disordered" evidence="1">
    <location>
        <begin position="389"/>
        <end position="721"/>
    </location>
</feature>
<feature type="region of interest" description="Disordered" evidence="1">
    <location>
        <begin position="1"/>
        <end position="236"/>
    </location>
</feature>
<proteinExistence type="predicted"/>
<sequence length="789" mass="85487">MRLTRAAQRAQEGTEATADHDHDQAALTDNTDRAALNEISANASPEQDQHEEDLPKKTPAKTPAKKGKKGGAKKGAKGKKAKNTEEQQEEESVQEAVQDAPAEVVASVVDAAVDGSAKEPTNNEVEVPKDDQRPATPPVAPVRLTRRQLAAMQEEEKLKQSQCAPSPEQEPETTKETVTSVEDATTGAQEIVAEDTQEKGTSEPEAPQDQEVAVSPVLEAAPESLQEELMQEPQVVPETVQDEVIKELEPVRNVEIEVAIQPEQIVPMPIEADDEVQESTELAPTTESDAQESTATTPSVEVTSDTATPKKSDDTEISHSDTSVEPKTLATEKPSEQAMSPESYTSSRRRASRSPSKSPMRIEESFEAIDALEEALDSLDAVTSFNRPIEEKSPRKKALAALTENSEVRAKTPSKAPNKTTVAPTRISRVPSAIPTGMKATKTSLARASSVRAASTREVKTGPTETVDYLASKRRPISVSFPTPPPPPKGRAPTKATFQLSSNDVVAKLKAQKEERAKREAEGVLPKQRPISMPPPPKSSKPLTKPTFQLPGEKTAEKLKVQKEERLKKQAEAPRHSLARPVSISIPAPSAPAKSIKPPTKPTNFQLPGAAVAEKLKAQKEERLKRQEEAEAARKEAAALKPRIAPVARKPVMTLPVRSTSGVTIPPPSTSHIQAPTQRSTSTSTDPSTANKRNSIAPSQSRSTSTSSTSANRNSIIVAKTTVTPTDAAVQRVKGKEVFNRNKMEKEERERERTDKENAAKKARADAAERGRIASREWAEKQRKKMMAV</sequence>
<evidence type="ECO:0000313" key="2">
    <source>
        <dbReference type="EMBL" id="KAF2848980.1"/>
    </source>
</evidence>
<feature type="compositionally biased region" description="Low complexity" evidence="1">
    <location>
        <begin position="584"/>
        <end position="598"/>
    </location>
</feature>
<organism evidence="2 3">
    <name type="scientific">Plenodomus tracheiphilus IPT5</name>
    <dbReference type="NCBI Taxonomy" id="1408161"/>
    <lineage>
        <taxon>Eukaryota</taxon>
        <taxon>Fungi</taxon>
        <taxon>Dikarya</taxon>
        <taxon>Ascomycota</taxon>
        <taxon>Pezizomycotina</taxon>
        <taxon>Dothideomycetes</taxon>
        <taxon>Pleosporomycetidae</taxon>
        <taxon>Pleosporales</taxon>
        <taxon>Pleosporineae</taxon>
        <taxon>Leptosphaeriaceae</taxon>
        <taxon>Plenodomus</taxon>
    </lineage>
</organism>
<feature type="compositionally biased region" description="Low complexity" evidence="1">
    <location>
        <begin position="695"/>
        <end position="717"/>
    </location>
</feature>
<feature type="compositionally biased region" description="Basic and acidic residues" evidence="1">
    <location>
        <begin position="511"/>
        <end position="522"/>
    </location>
</feature>
<keyword evidence="3" id="KW-1185">Reference proteome</keyword>
<feature type="compositionally biased region" description="Basic and acidic residues" evidence="1">
    <location>
        <begin position="614"/>
        <end position="638"/>
    </location>
</feature>
<feature type="compositionally biased region" description="Low complexity" evidence="1">
    <location>
        <begin position="444"/>
        <end position="454"/>
    </location>
</feature>
<dbReference type="AlphaFoldDB" id="A0A6A7B0E6"/>
<dbReference type="Proteomes" id="UP000799423">
    <property type="component" value="Unassembled WGS sequence"/>
</dbReference>
<feature type="compositionally biased region" description="Basic and acidic residues" evidence="1">
    <location>
        <begin position="308"/>
        <end position="324"/>
    </location>
</feature>
<dbReference type="EMBL" id="MU006314">
    <property type="protein sequence ID" value="KAF2848980.1"/>
    <property type="molecule type" value="Genomic_DNA"/>
</dbReference>
<evidence type="ECO:0000313" key="3">
    <source>
        <dbReference type="Proteomes" id="UP000799423"/>
    </source>
</evidence>
<accession>A0A6A7B0E6</accession>
<protein>
    <submittedName>
        <fullName evidence="2">Uncharacterized protein</fullName>
    </submittedName>
</protein>
<feature type="region of interest" description="Disordered" evidence="1">
    <location>
        <begin position="733"/>
        <end position="789"/>
    </location>
</feature>
<dbReference type="OrthoDB" id="3946796at2759"/>
<feature type="compositionally biased region" description="Basic and acidic residues" evidence="1">
    <location>
        <begin position="554"/>
        <end position="575"/>
    </location>
</feature>
<name>A0A6A7B0E6_9PLEO</name>
<feature type="compositionally biased region" description="Low complexity" evidence="1">
    <location>
        <begin position="94"/>
        <end position="114"/>
    </location>
</feature>
<feature type="compositionally biased region" description="Polar residues" evidence="1">
    <location>
        <begin position="279"/>
        <end position="307"/>
    </location>
</feature>
<feature type="compositionally biased region" description="Polar residues" evidence="1">
    <location>
        <begin position="670"/>
        <end position="694"/>
    </location>
</feature>
<feature type="compositionally biased region" description="Basic and acidic residues" evidence="1">
    <location>
        <begin position="734"/>
        <end position="781"/>
    </location>
</feature>
<reference evidence="2" key="1">
    <citation type="submission" date="2020-01" db="EMBL/GenBank/DDBJ databases">
        <authorList>
            <consortium name="DOE Joint Genome Institute"/>
            <person name="Haridas S."/>
            <person name="Albert R."/>
            <person name="Binder M."/>
            <person name="Bloem J."/>
            <person name="Labutti K."/>
            <person name="Salamov A."/>
            <person name="Andreopoulos B."/>
            <person name="Baker S.E."/>
            <person name="Barry K."/>
            <person name="Bills G."/>
            <person name="Bluhm B.H."/>
            <person name="Cannon C."/>
            <person name="Castanera R."/>
            <person name="Culley D.E."/>
            <person name="Daum C."/>
            <person name="Ezra D."/>
            <person name="Gonzalez J.B."/>
            <person name="Henrissat B."/>
            <person name="Kuo A."/>
            <person name="Liang C."/>
            <person name="Lipzen A."/>
            <person name="Lutzoni F."/>
            <person name="Magnuson J."/>
            <person name="Mondo S."/>
            <person name="Nolan M."/>
            <person name="Ohm R."/>
            <person name="Pangilinan J."/>
            <person name="Park H.-J."/>
            <person name="Ramirez L."/>
            <person name="Alfaro M."/>
            <person name="Sun H."/>
            <person name="Tritt A."/>
            <person name="Yoshinaga Y."/>
            <person name="Zwiers L.-H."/>
            <person name="Turgeon B.G."/>
            <person name="Goodwin S.B."/>
            <person name="Spatafora J.W."/>
            <person name="Crous P.W."/>
            <person name="Grigoriev I.V."/>
        </authorList>
    </citation>
    <scope>NUCLEOTIDE SEQUENCE</scope>
    <source>
        <strain evidence="2">IPT5</strain>
    </source>
</reference>
<feature type="compositionally biased region" description="Basic residues" evidence="1">
    <location>
        <begin position="63"/>
        <end position="81"/>
    </location>
</feature>
<evidence type="ECO:0000256" key="1">
    <source>
        <dbReference type="SAM" id="MobiDB-lite"/>
    </source>
</evidence>
<feature type="compositionally biased region" description="Polar residues" evidence="1">
    <location>
        <begin position="176"/>
        <end position="188"/>
    </location>
</feature>
<feature type="region of interest" description="Disordered" evidence="1">
    <location>
        <begin position="264"/>
        <end position="361"/>
    </location>
</feature>